<dbReference type="Gene3D" id="3.30.70.2980">
    <property type="match status" value="1"/>
</dbReference>
<feature type="domain" description="Peptidase S8/S53" evidence="8">
    <location>
        <begin position="120"/>
        <end position="306"/>
    </location>
</feature>
<evidence type="ECO:0000256" key="5">
    <source>
        <dbReference type="PIRSR" id="PIRSR615500-1"/>
    </source>
</evidence>
<evidence type="ECO:0000256" key="6">
    <source>
        <dbReference type="PROSITE-ProRule" id="PRU01240"/>
    </source>
</evidence>
<keyword evidence="2 6" id="KW-0645">Protease</keyword>
<dbReference type="InterPro" id="IPR000209">
    <property type="entry name" value="Peptidase_S8/S53_dom"/>
</dbReference>
<dbReference type="SUPFAM" id="SSF52743">
    <property type="entry name" value="Subtilisin-like"/>
    <property type="match status" value="2"/>
</dbReference>
<dbReference type="InterPro" id="IPR050131">
    <property type="entry name" value="Peptidase_S8_subtilisin-like"/>
</dbReference>
<dbReference type="GO" id="GO:0006508">
    <property type="term" value="P:proteolysis"/>
    <property type="evidence" value="ECO:0007669"/>
    <property type="project" value="UniProtKB-KW"/>
</dbReference>
<dbReference type="Gene3D" id="2.60.120.1290">
    <property type="match status" value="2"/>
</dbReference>
<dbReference type="InterPro" id="IPR041365">
    <property type="entry name" value="CspB_prodomain"/>
</dbReference>
<dbReference type="InterPro" id="IPR036852">
    <property type="entry name" value="Peptidase_S8/S53_dom_sf"/>
</dbReference>
<dbReference type="InterPro" id="IPR023827">
    <property type="entry name" value="Peptidase_S8_Asp-AS"/>
</dbReference>
<dbReference type="PROSITE" id="PS51892">
    <property type="entry name" value="SUBTILASE"/>
    <property type="match status" value="2"/>
</dbReference>
<dbReference type="Gene3D" id="3.40.50.200">
    <property type="entry name" value="Peptidase S8/S53 domain"/>
    <property type="match status" value="2"/>
</dbReference>
<proteinExistence type="inferred from homology"/>
<dbReference type="InterPro" id="IPR015500">
    <property type="entry name" value="Peptidase_S8_subtilisin-rel"/>
</dbReference>
<feature type="domain" description="Peptidase S8/S53" evidence="8">
    <location>
        <begin position="1037"/>
        <end position="1158"/>
    </location>
</feature>
<comment type="caution">
    <text evidence="10">The sequence shown here is derived from an EMBL/GenBank/DDBJ whole genome shotgun (WGS) entry which is preliminary data.</text>
</comment>
<keyword evidence="3 6" id="KW-0378">Hydrolase</keyword>
<feature type="active site" description="Charge relay system" evidence="5 6">
    <location>
        <position position="199"/>
    </location>
</feature>
<feature type="domain" description="Peptidase S8/S53" evidence="8">
    <location>
        <begin position="448"/>
        <end position="552"/>
    </location>
</feature>
<feature type="active site" description="Charge relay system" evidence="6">
    <location>
        <position position="713"/>
    </location>
</feature>
<comment type="similarity">
    <text evidence="1 6 7">Belongs to the peptidase S8 family.</text>
</comment>
<dbReference type="GO" id="GO:0004252">
    <property type="term" value="F:serine-type endopeptidase activity"/>
    <property type="evidence" value="ECO:0007669"/>
    <property type="project" value="UniProtKB-UniRule"/>
</dbReference>
<keyword evidence="4 6" id="KW-0720">Serine protease</keyword>
<sequence length="1173" mass="129146">MPENNKIDSSLELILNLDEEERQKVSALQGVVDTESKQWEVIVKYHGDLNAVGEQLGAEVEILTEGYGIITLEESKIPELSKYTQIEFIERPKRLGIALDNSLREACITSVQRPPYDLRGRGVLLGIIDSGIDYTHPDFRNEDGSSRILYIWDQTLEGKPPQVFARGVEFTREDLDEALSLPTPMERIARVPHVDQIGHGTHVAGIAGGNGRASRGTYTGVAPEAEYIIVKLGRTGIESFPRTTELMRALKYVVEKAEELERPVAINISFGTNEGPHDGNSIVEAYMDEMANRWKTSIVVATGNEGDTGHHVGGIIREGEEIPIQFTVDQGTGGLSLTLWKSFADVLEFSLTAPNGESTGRISAKEGIQRITLGNTKILAYFGGPSPLNGDEEIFIALTPRNQFIDSGIWQLNLYGMDIVEGIYDLWLPITEEVGRETAFVEPTLEHTQTIPSTAERMITVGAYNGTTNQIAPFSGRGYTRRNRFIKPEIVAPGVNIMAPFPGGGYDSLSGTSMAAPHVTGAAALLMEWGIVRGNDPFLYGERLKSYLIRGAVRDRPSLSYPNSSWGYGTLCLANVFEGLNREEIGDIERENSNQDMEYIRQEEDVSDMNPQAIKSEDYLDYIVEYNGDIVAAALKNGAAHVTIINENHAIIQIPRGQETAFFEKTTEIVQHSMPLLFGHYAREALETSDILVFHNYPYGELRGNGVLIGIIDSGIDYAHPAFLYEDNTTRILRIWDQTLEGDPPQGFDYGTEFTEEEINNALRSENPRAVVPHVDEAGHGTFLAGVAAGYDRINGEYIGAAPDAQLLVVKLKPAKQYLRDYYLIGDPGTSVYQSNDVVMALKYIVETARELGSPIAVVLGIGSNEGAHDGTAFTEAYMGELGGRRGVVMVTSAGNEGNTAHHTSGNLSSGQLEDIEIKVGEGESGFTLAIWNNAPDRMSVSMRSPTGEYIERIPSRFGEQERINFTLERTKVWVDYVYPEPRTGDQLTMLRFEDPTPGNWIITLHGDFIVDGRYHAWLPREGWVDPETVFLRPVPQTTVTVPGTGEGTITVGAYNHVDNSLYSASGRGPTRDDEIKPDLVAPGVNIEGPLPGGRYGRMTGTSIAAALTAGAAALILEWGIIKGNDPTLTTRKVRTYLIRGAKRRPSIRYPDNSWGYGELNLLNAFQFLRDIN</sequence>
<feature type="active site" description="Charge relay system" evidence="5 6">
    <location>
        <position position="129"/>
    </location>
</feature>
<feature type="domain" description="Csp protease B prodomain" evidence="9">
    <location>
        <begin position="5"/>
        <end position="93"/>
    </location>
</feature>
<dbReference type="AlphaFoldDB" id="A0A7C8LEG5"/>
<feature type="active site" description="Charge relay system" evidence="5 6">
    <location>
        <position position="513"/>
    </location>
</feature>
<keyword evidence="11" id="KW-1185">Reference proteome</keyword>
<organism evidence="10 11">
    <name type="scientific">Defluviitalea raffinosedens</name>
    <dbReference type="NCBI Taxonomy" id="1450156"/>
    <lineage>
        <taxon>Bacteria</taxon>
        <taxon>Bacillati</taxon>
        <taxon>Bacillota</taxon>
        <taxon>Clostridia</taxon>
        <taxon>Lachnospirales</taxon>
        <taxon>Defluviitaleaceae</taxon>
        <taxon>Defluviitalea</taxon>
    </lineage>
</organism>
<dbReference type="Pfam" id="PF00082">
    <property type="entry name" value="Peptidase_S8"/>
    <property type="match status" value="4"/>
</dbReference>
<dbReference type="EMBL" id="WSLF01000006">
    <property type="protein sequence ID" value="KAE9634020.1"/>
    <property type="molecule type" value="Genomic_DNA"/>
</dbReference>
<feature type="domain" description="Peptidase S8/S53" evidence="8">
    <location>
        <begin position="704"/>
        <end position="898"/>
    </location>
</feature>
<evidence type="ECO:0000256" key="3">
    <source>
        <dbReference type="ARBA" id="ARBA00022801"/>
    </source>
</evidence>
<evidence type="ECO:0000256" key="2">
    <source>
        <dbReference type="ARBA" id="ARBA00022670"/>
    </source>
</evidence>
<evidence type="ECO:0000256" key="4">
    <source>
        <dbReference type="ARBA" id="ARBA00022825"/>
    </source>
</evidence>
<protein>
    <submittedName>
        <fullName evidence="10">S8 family serine peptidase</fullName>
    </submittedName>
</protein>
<reference evidence="10 11" key="1">
    <citation type="submission" date="2019-12" db="EMBL/GenBank/DDBJ databases">
        <title>Defluviitalea raffinosedens, isolated from a biogas fermenter, genome sequencing and characterization.</title>
        <authorList>
            <person name="Rettenmaier R."/>
            <person name="Schneider M."/>
            <person name="Neuhaus K."/>
            <person name="Liebl W."/>
            <person name="Zverlov V."/>
        </authorList>
    </citation>
    <scope>NUCLEOTIDE SEQUENCE [LARGE SCALE GENOMIC DNA]</scope>
    <source>
        <strain evidence="10 11">249c-K6</strain>
    </source>
</reference>
<dbReference type="CDD" id="cd07478">
    <property type="entry name" value="Peptidases_S8_CspA-like"/>
    <property type="match status" value="2"/>
</dbReference>
<evidence type="ECO:0000256" key="1">
    <source>
        <dbReference type="ARBA" id="ARBA00011073"/>
    </source>
</evidence>
<name>A0A7C8LEG5_9FIRM</name>
<evidence type="ECO:0000259" key="8">
    <source>
        <dbReference type="Pfam" id="PF00082"/>
    </source>
</evidence>
<dbReference type="InterPro" id="IPR022398">
    <property type="entry name" value="Peptidase_S8_His-AS"/>
</dbReference>
<dbReference type="OrthoDB" id="2744137at2"/>
<evidence type="ECO:0000259" key="9">
    <source>
        <dbReference type="Pfam" id="PF18425"/>
    </source>
</evidence>
<feature type="active site" description="Charge relay system" evidence="6">
    <location>
        <position position="780"/>
    </location>
</feature>
<dbReference type="InterPro" id="IPR034045">
    <property type="entry name" value="Pep_S8_CspA-like"/>
</dbReference>
<evidence type="ECO:0000256" key="7">
    <source>
        <dbReference type="RuleBase" id="RU003355"/>
    </source>
</evidence>
<dbReference type="Proteomes" id="UP000483018">
    <property type="component" value="Unassembled WGS sequence"/>
</dbReference>
<dbReference type="Pfam" id="PF18425">
    <property type="entry name" value="CspB_prodomain"/>
    <property type="match status" value="1"/>
</dbReference>
<dbReference type="PANTHER" id="PTHR43806">
    <property type="entry name" value="PEPTIDASE S8"/>
    <property type="match status" value="1"/>
</dbReference>
<evidence type="ECO:0000313" key="10">
    <source>
        <dbReference type="EMBL" id="KAE9634020.1"/>
    </source>
</evidence>
<gene>
    <name evidence="10" type="ORF">GND95_07815</name>
</gene>
<accession>A0A7C8LEG5</accession>
<feature type="active site" description="Charge relay system" evidence="6">
    <location>
        <position position="1103"/>
    </location>
</feature>
<dbReference type="PROSITE" id="PS00137">
    <property type="entry name" value="SUBTILASE_HIS"/>
    <property type="match status" value="1"/>
</dbReference>
<dbReference type="PRINTS" id="PR00723">
    <property type="entry name" value="SUBTILISIN"/>
</dbReference>
<dbReference type="RefSeq" id="WP_158740302.1">
    <property type="nucleotide sequence ID" value="NZ_WSLF01000006.1"/>
</dbReference>
<dbReference type="PROSITE" id="PS00138">
    <property type="entry name" value="SUBTILASE_SER"/>
    <property type="match status" value="1"/>
</dbReference>
<evidence type="ECO:0000313" key="11">
    <source>
        <dbReference type="Proteomes" id="UP000483018"/>
    </source>
</evidence>
<dbReference type="PROSITE" id="PS00136">
    <property type="entry name" value="SUBTILASE_ASP"/>
    <property type="match status" value="1"/>
</dbReference>
<dbReference type="PANTHER" id="PTHR43806:SF11">
    <property type="entry name" value="CEREVISIN-RELATED"/>
    <property type="match status" value="1"/>
</dbReference>
<dbReference type="InterPro" id="IPR023828">
    <property type="entry name" value="Peptidase_S8_Ser-AS"/>
</dbReference>